<comment type="function">
    <text evidence="4">Dirigent proteins impart stereoselectivity on the phenoxy radical-coupling reaction, yielding optically active lignans from two molecules of coniferyl alcohol in the biosynthesis of lignans, flavonolignans, and alkaloids and thus plays a central role in plant secondary metabolism.</text>
</comment>
<dbReference type="EMBL" id="GL377572">
    <property type="protein sequence ID" value="EFJ32379.1"/>
    <property type="molecule type" value="Genomic_DNA"/>
</dbReference>
<proteinExistence type="inferred from homology"/>
<dbReference type="InParanoid" id="D8R4V7"/>
<dbReference type="InterPro" id="IPR044859">
    <property type="entry name" value="Allene_oxi_cyc_Dirigent"/>
</dbReference>
<feature type="non-terminal residue" evidence="5">
    <location>
        <position position="142"/>
    </location>
</feature>
<sequence>EQQTSFEFYMHDNIFVSNPSGIPVAGANGSTTTFAFGTVIIIDDALTLGPSPTSTSLGRAQGTYLVTSLDASTILLTFTAVFSDRNGTLSFHGSDKITDPTREIAIVGGTGIYRFAQGFAVITTTSSVNFSAVLHFNVTFQH</sequence>
<dbReference type="GO" id="GO:0009699">
    <property type="term" value="P:phenylpropanoid biosynthetic process"/>
    <property type="evidence" value="ECO:0007669"/>
    <property type="project" value="UniProtKB-ARBA"/>
</dbReference>
<accession>D8R4V7</accession>
<evidence type="ECO:0000256" key="1">
    <source>
        <dbReference type="ARBA" id="ARBA00010746"/>
    </source>
</evidence>
<dbReference type="AlphaFoldDB" id="D8R4V7"/>
<keyword evidence="3 4" id="KW-0964">Secreted</keyword>
<dbReference type="OrthoDB" id="1864232at2759"/>
<dbReference type="GO" id="GO:0048046">
    <property type="term" value="C:apoplast"/>
    <property type="evidence" value="ECO:0007669"/>
    <property type="project" value="UniProtKB-SubCell"/>
</dbReference>
<dbReference type="eggNOG" id="ENOG502RY4Y">
    <property type="taxonomic scope" value="Eukaryota"/>
</dbReference>
<dbReference type="InterPro" id="IPR004265">
    <property type="entry name" value="Dirigent"/>
</dbReference>
<reference evidence="5 6" key="1">
    <citation type="journal article" date="2011" name="Science">
        <title>The Selaginella genome identifies genetic changes associated with the evolution of vascular plants.</title>
        <authorList>
            <person name="Banks J.A."/>
            <person name="Nishiyama T."/>
            <person name="Hasebe M."/>
            <person name="Bowman J.L."/>
            <person name="Gribskov M."/>
            <person name="dePamphilis C."/>
            <person name="Albert V.A."/>
            <person name="Aono N."/>
            <person name="Aoyama T."/>
            <person name="Ambrose B.A."/>
            <person name="Ashton N.W."/>
            <person name="Axtell M.J."/>
            <person name="Barker E."/>
            <person name="Barker M.S."/>
            <person name="Bennetzen J.L."/>
            <person name="Bonawitz N.D."/>
            <person name="Chapple C."/>
            <person name="Cheng C."/>
            <person name="Correa L.G."/>
            <person name="Dacre M."/>
            <person name="DeBarry J."/>
            <person name="Dreyer I."/>
            <person name="Elias M."/>
            <person name="Engstrom E.M."/>
            <person name="Estelle M."/>
            <person name="Feng L."/>
            <person name="Finet C."/>
            <person name="Floyd S.K."/>
            <person name="Frommer W.B."/>
            <person name="Fujita T."/>
            <person name="Gramzow L."/>
            <person name="Gutensohn M."/>
            <person name="Harholt J."/>
            <person name="Hattori M."/>
            <person name="Heyl A."/>
            <person name="Hirai T."/>
            <person name="Hiwatashi Y."/>
            <person name="Ishikawa M."/>
            <person name="Iwata M."/>
            <person name="Karol K.G."/>
            <person name="Koehler B."/>
            <person name="Kolukisaoglu U."/>
            <person name="Kubo M."/>
            <person name="Kurata T."/>
            <person name="Lalonde S."/>
            <person name="Li K."/>
            <person name="Li Y."/>
            <person name="Litt A."/>
            <person name="Lyons E."/>
            <person name="Manning G."/>
            <person name="Maruyama T."/>
            <person name="Michael T.P."/>
            <person name="Mikami K."/>
            <person name="Miyazaki S."/>
            <person name="Morinaga S."/>
            <person name="Murata T."/>
            <person name="Mueller-Roeber B."/>
            <person name="Nelson D.R."/>
            <person name="Obara M."/>
            <person name="Oguri Y."/>
            <person name="Olmstead R.G."/>
            <person name="Onodera N."/>
            <person name="Petersen B.L."/>
            <person name="Pils B."/>
            <person name="Prigge M."/>
            <person name="Rensing S.A."/>
            <person name="Riano-Pachon D.M."/>
            <person name="Roberts A.W."/>
            <person name="Sato Y."/>
            <person name="Scheller H.V."/>
            <person name="Schulz B."/>
            <person name="Schulz C."/>
            <person name="Shakirov E.V."/>
            <person name="Shibagaki N."/>
            <person name="Shinohara N."/>
            <person name="Shippen D.E."/>
            <person name="Soerensen I."/>
            <person name="Sotooka R."/>
            <person name="Sugimoto N."/>
            <person name="Sugita M."/>
            <person name="Sumikawa N."/>
            <person name="Tanurdzic M."/>
            <person name="Theissen G."/>
            <person name="Ulvskov P."/>
            <person name="Wakazuki S."/>
            <person name="Weng J.K."/>
            <person name="Willats W.W."/>
            <person name="Wipf D."/>
            <person name="Wolf P.G."/>
            <person name="Yang L."/>
            <person name="Zimmer A.D."/>
            <person name="Zhu Q."/>
            <person name="Mitros T."/>
            <person name="Hellsten U."/>
            <person name="Loque D."/>
            <person name="Otillar R."/>
            <person name="Salamov A."/>
            <person name="Schmutz J."/>
            <person name="Shapiro H."/>
            <person name="Lindquist E."/>
            <person name="Lucas S."/>
            <person name="Rokhsar D."/>
            <person name="Grigoriev I.V."/>
        </authorList>
    </citation>
    <scope>NUCLEOTIDE SEQUENCE [LARGE SCALE GENOMIC DNA]</scope>
</reference>
<gene>
    <name evidence="5" type="ORF">SELMODRAFT_6118</name>
</gene>
<dbReference type="HOGENOM" id="CLU_087111_2_0_1"/>
<dbReference type="Gramene" id="EFJ32379">
    <property type="protein sequence ID" value="EFJ32379"/>
    <property type="gene ID" value="SELMODRAFT_6118"/>
</dbReference>
<evidence type="ECO:0000256" key="2">
    <source>
        <dbReference type="ARBA" id="ARBA00011738"/>
    </source>
</evidence>
<dbReference type="OMA" id="LIFEYHG"/>
<comment type="subunit">
    <text evidence="2 4">Homodimer.</text>
</comment>
<evidence type="ECO:0000256" key="4">
    <source>
        <dbReference type="RuleBase" id="RU363099"/>
    </source>
</evidence>
<organism evidence="6">
    <name type="scientific">Selaginella moellendorffii</name>
    <name type="common">Spikemoss</name>
    <dbReference type="NCBI Taxonomy" id="88036"/>
    <lineage>
        <taxon>Eukaryota</taxon>
        <taxon>Viridiplantae</taxon>
        <taxon>Streptophyta</taxon>
        <taxon>Embryophyta</taxon>
        <taxon>Tracheophyta</taxon>
        <taxon>Lycopodiopsida</taxon>
        <taxon>Selaginellales</taxon>
        <taxon>Selaginellaceae</taxon>
        <taxon>Selaginella</taxon>
    </lineage>
</organism>
<evidence type="ECO:0000313" key="6">
    <source>
        <dbReference type="Proteomes" id="UP000001514"/>
    </source>
</evidence>
<dbReference type="KEGG" id="smo:SELMODRAFT_6118"/>
<dbReference type="Pfam" id="PF03018">
    <property type="entry name" value="Dirigent"/>
    <property type="match status" value="1"/>
</dbReference>
<comment type="similarity">
    <text evidence="1 4">Belongs to the plant dirigent protein family.</text>
</comment>
<evidence type="ECO:0000256" key="3">
    <source>
        <dbReference type="ARBA" id="ARBA00022525"/>
    </source>
</evidence>
<name>D8R4V7_SELML</name>
<feature type="non-terminal residue" evidence="5">
    <location>
        <position position="1"/>
    </location>
</feature>
<comment type="subcellular location">
    <subcellularLocation>
        <location evidence="4">Secreted</location>
        <location evidence="4">Extracellular space</location>
        <location evidence="4">Apoplast</location>
    </subcellularLocation>
</comment>
<keyword evidence="4" id="KW-0052">Apoplast</keyword>
<keyword evidence="6" id="KW-1185">Reference proteome</keyword>
<protein>
    <recommendedName>
        <fullName evidence="4">Dirigent protein</fullName>
    </recommendedName>
</protein>
<dbReference type="Gene3D" id="2.40.480.10">
    <property type="entry name" value="Allene oxide cyclase-like"/>
    <property type="match status" value="1"/>
</dbReference>
<dbReference type="Proteomes" id="UP000001514">
    <property type="component" value="Unassembled WGS sequence"/>
</dbReference>
<dbReference type="PANTHER" id="PTHR21495">
    <property type="entry name" value="NUCLEOPORIN-RELATED"/>
    <property type="match status" value="1"/>
</dbReference>
<evidence type="ECO:0000313" key="5">
    <source>
        <dbReference type="EMBL" id="EFJ32379.1"/>
    </source>
</evidence>